<dbReference type="Gene3D" id="2.60.40.1120">
    <property type="entry name" value="Carboxypeptidase-like, regulatory domain"/>
    <property type="match status" value="1"/>
</dbReference>
<keyword evidence="3" id="KW-0378">Hydrolase</keyword>
<dbReference type="SUPFAM" id="SSF49464">
    <property type="entry name" value="Carboxypeptidase regulatory domain-like"/>
    <property type="match status" value="1"/>
</dbReference>
<accession>A0A1L9C240</accession>
<keyword evidence="6" id="KW-1185">Reference proteome</keyword>
<evidence type="ECO:0000313" key="3">
    <source>
        <dbReference type="EMBL" id="RNI09515.1"/>
    </source>
</evidence>
<evidence type="ECO:0000313" key="4">
    <source>
        <dbReference type="EMBL" id="SMH40023.1"/>
    </source>
</evidence>
<dbReference type="EMBL" id="RJJH01000014">
    <property type="protein sequence ID" value="RNI09515.1"/>
    <property type="molecule type" value="Genomic_DNA"/>
</dbReference>
<dbReference type="EMBL" id="JWTK01000007">
    <property type="protein sequence ID" value="OJH48614.1"/>
    <property type="molecule type" value="Genomic_DNA"/>
</dbReference>
<dbReference type="STRING" id="523843.SAMN06264941_1477"/>
<dbReference type="Proteomes" id="UP000185713">
    <property type="component" value="Unassembled WGS sequence"/>
</dbReference>
<sequence>MNKRIINMLMLALILAMLATPAVSAHRVYLMHQVNEVEVKAWYGGGDPIANAEITIYAIKDGEEEIYIEDVTDEDGMYYFSPKLGVDEYRIIVSQMGHQDEIEIDLKGEGESTVENNSTDDTELPLTANIVAGIGYILGFAGIGLYARARKMQKE</sequence>
<keyword evidence="3" id="KW-0645">Protease</keyword>
<reference evidence="2 5" key="1">
    <citation type="submission" date="2014-12" db="EMBL/GenBank/DDBJ databases">
        <title>The genome sequence of Methanohalophilus portucalensis strain FDF1.</title>
        <authorList>
            <person name="Lai M.-C."/>
            <person name="Lai S.-J."/>
        </authorList>
    </citation>
    <scope>NUCLEOTIDE SEQUENCE [LARGE SCALE GENOMIC DNA]</scope>
    <source>
        <strain evidence="2 5">FDF-1</strain>
    </source>
</reference>
<reference evidence="3 7" key="4">
    <citation type="submission" date="2018-10" db="EMBL/GenBank/DDBJ databases">
        <title>Cultivation of a novel Methanohalophilus strain from Kebrit Deep of the Red Sea and a genomic comparison of members of the genus Methanohalophilus.</title>
        <authorList>
            <person name="Guan Y."/>
            <person name="Ngugi D.K."/>
            <person name="Stingl U."/>
        </authorList>
    </citation>
    <scope>NUCLEOTIDE SEQUENCE [LARGE SCALE GENOMIC DNA]</scope>
    <source>
        <strain evidence="3 7">DSM 7471</strain>
    </source>
</reference>
<evidence type="ECO:0000313" key="2">
    <source>
        <dbReference type="EMBL" id="OJH48614.1"/>
    </source>
</evidence>
<keyword evidence="1" id="KW-0472">Membrane</keyword>
<evidence type="ECO:0000313" key="6">
    <source>
        <dbReference type="Proteomes" id="UP000193969"/>
    </source>
</evidence>
<reference evidence="6" key="2">
    <citation type="submission" date="2017-04" db="EMBL/GenBank/DDBJ databases">
        <authorList>
            <person name="Varghese N."/>
            <person name="Submissions S."/>
        </authorList>
    </citation>
    <scope>NUCLEOTIDE SEQUENCE [LARGE SCALE GENOMIC DNA]</scope>
    <source>
        <strain evidence="6">FDF-1</strain>
    </source>
</reference>
<keyword evidence="1" id="KW-0812">Transmembrane</keyword>
<dbReference type="AlphaFoldDB" id="A0A1L9C240"/>
<keyword evidence="1" id="KW-1133">Transmembrane helix</keyword>
<keyword evidence="3" id="KW-0121">Carboxypeptidase</keyword>
<dbReference type="EMBL" id="FXBN01000002">
    <property type="protein sequence ID" value="SMH40023.1"/>
    <property type="molecule type" value="Genomic_DNA"/>
</dbReference>
<evidence type="ECO:0000256" key="1">
    <source>
        <dbReference type="SAM" id="Phobius"/>
    </source>
</evidence>
<protein>
    <submittedName>
        <fullName evidence="3">Carboxypeptidase regulatory-like domain-containing protein</fullName>
    </submittedName>
    <submittedName>
        <fullName evidence="4">Nickel transport protein</fullName>
    </submittedName>
</protein>
<name>A0A1L9C240_9EURY</name>
<evidence type="ECO:0000313" key="7">
    <source>
        <dbReference type="Proteomes" id="UP000278252"/>
    </source>
</evidence>
<feature type="transmembrane region" description="Helical" evidence="1">
    <location>
        <begin position="126"/>
        <end position="147"/>
    </location>
</feature>
<dbReference type="Proteomes" id="UP000193969">
    <property type="component" value="Unassembled WGS sequence"/>
</dbReference>
<gene>
    <name evidence="3" type="ORF">EFE41_09385</name>
    <name evidence="2" type="ORF">MPF_1916</name>
    <name evidence="4" type="ORF">SAMN06264941_1477</name>
</gene>
<dbReference type="RefSeq" id="WP_072361540.1">
    <property type="nucleotide sequence ID" value="NZ_FXBN01000002.1"/>
</dbReference>
<dbReference type="InterPro" id="IPR008969">
    <property type="entry name" value="CarboxyPept-like_regulatory"/>
</dbReference>
<evidence type="ECO:0000313" key="5">
    <source>
        <dbReference type="Proteomes" id="UP000185713"/>
    </source>
</evidence>
<dbReference type="OrthoDB" id="121884at2157"/>
<organism evidence="2 5">
    <name type="scientific">Methanohalophilus portucalensis FDF-1</name>
    <dbReference type="NCBI Taxonomy" id="523843"/>
    <lineage>
        <taxon>Archaea</taxon>
        <taxon>Methanobacteriati</taxon>
        <taxon>Methanobacteriota</taxon>
        <taxon>Stenosarchaea group</taxon>
        <taxon>Methanomicrobia</taxon>
        <taxon>Methanosarcinales</taxon>
        <taxon>Methanosarcinaceae</taxon>
        <taxon>Methanohalophilus</taxon>
    </lineage>
</organism>
<proteinExistence type="predicted"/>
<dbReference type="GO" id="GO:0004180">
    <property type="term" value="F:carboxypeptidase activity"/>
    <property type="evidence" value="ECO:0007669"/>
    <property type="project" value="UniProtKB-KW"/>
</dbReference>
<dbReference type="Proteomes" id="UP000278252">
    <property type="component" value="Unassembled WGS sequence"/>
</dbReference>
<reference evidence="4" key="3">
    <citation type="submission" date="2017-04" db="EMBL/GenBank/DDBJ databases">
        <authorList>
            <person name="Afonso C.L."/>
            <person name="Miller P.J."/>
            <person name="Scott M.A."/>
            <person name="Spackman E."/>
            <person name="Goraichik I."/>
            <person name="Dimitrov K.M."/>
            <person name="Suarez D.L."/>
            <person name="Swayne D.E."/>
        </authorList>
    </citation>
    <scope>NUCLEOTIDE SEQUENCE [LARGE SCALE GENOMIC DNA]</scope>
    <source>
        <strain evidence="4">FDF-1</strain>
    </source>
</reference>